<dbReference type="AlphaFoldDB" id="A0A0C9S2M7"/>
<protein>
    <submittedName>
        <fullName evidence="3">TSA: Wollemia nobilis Ref_Wollemi_Transcript_18857_3550 transcribed RNA sequence</fullName>
    </submittedName>
</protein>
<feature type="region of interest" description="Disordered" evidence="1">
    <location>
        <begin position="202"/>
        <end position="249"/>
    </location>
</feature>
<feature type="compositionally biased region" description="Basic and acidic residues" evidence="1">
    <location>
        <begin position="757"/>
        <end position="768"/>
    </location>
</feature>
<organism evidence="3">
    <name type="scientific">Wollemia nobilis</name>
    <dbReference type="NCBI Taxonomy" id="56998"/>
    <lineage>
        <taxon>Eukaryota</taxon>
        <taxon>Viridiplantae</taxon>
        <taxon>Streptophyta</taxon>
        <taxon>Embryophyta</taxon>
        <taxon>Tracheophyta</taxon>
        <taxon>Spermatophyta</taxon>
        <taxon>Pinopsida</taxon>
        <taxon>Pinidae</taxon>
        <taxon>Conifers II</taxon>
        <taxon>Araucariales</taxon>
        <taxon>Araucariaceae</taxon>
        <taxon>Wollemia</taxon>
    </lineage>
</organism>
<dbReference type="Pfam" id="PF14309">
    <property type="entry name" value="DUF4378"/>
    <property type="match status" value="1"/>
</dbReference>
<feature type="region of interest" description="Disordered" evidence="1">
    <location>
        <begin position="474"/>
        <end position="496"/>
    </location>
</feature>
<dbReference type="EMBL" id="GCHU01018734">
    <property type="protein sequence ID" value="JAG86152.1"/>
    <property type="molecule type" value="Transcribed_RNA"/>
</dbReference>
<feature type="compositionally biased region" description="Basic residues" evidence="1">
    <location>
        <begin position="205"/>
        <end position="214"/>
    </location>
</feature>
<feature type="region of interest" description="Disordered" evidence="1">
    <location>
        <begin position="274"/>
        <end position="301"/>
    </location>
</feature>
<feature type="region of interest" description="Disordered" evidence="1">
    <location>
        <begin position="127"/>
        <end position="148"/>
    </location>
</feature>
<dbReference type="PANTHER" id="PTHR33623:SF5">
    <property type="entry name" value="HISTONE-LYSINE N-METHYLTRANSFERASE SETD1B-LIKE PROTEIN"/>
    <property type="match status" value="1"/>
</dbReference>
<reference evidence="3" key="1">
    <citation type="submission" date="2015-02" db="EMBL/GenBank/DDBJ databases">
        <title>A transcriptome of Wollemia nobilis - a relic of Gondwana.</title>
        <authorList>
            <person name="Chia J.Y."/>
            <person name="Leong Y.S."/>
            <person name="Abdul Karim S."/>
            <person name="Wan Azmi N."/>
            <person name="Hercus R."/>
            <person name="Croft L."/>
        </authorList>
    </citation>
    <scope>NUCLEOTIDE SEQUENCE</scope>
    <source>
        <strain evidence="3">MaeBrown</strain>
        <tissue evidence="3">Leaf</tissue>
    </source>
</reference>
<feature type="compositionally biased region" description="Polar residues" evidence="1">
    <location>
        <begin position="280"/>
        <end position="301"/>
    </location>
</feature>
<evidence type="ECO:0000259" key="2">
    <source>
        <dbReference type="Pfam" id="PF14309"/>
    </source>
</evidence>
<feature type="compositionally biased region" description="Basic and acidic residues" evidence="1">
    <location>
        <begin position="240"/>
        <end position="249"/>
    </location>
</feature>
<sequence>MESLSATEMENAQNKHKSQRLLSELLHEQQQPFRLEEFLNDRHHLHKRVESYTGNTSLRKIGKRASAHGGEECVSKEGRPLPRSNGLAGKQSKADAYEPFKHSFSIRLPLADNSTRSCSMSQYKVSSPVRSPLKSPVKTSCVKSPSPSRSAARLMEAAVRILEPGLHRCSRPRSSFSFSPASTHVPTTVRYLLELDHKANQSCKTNKRMRRASRKTQLDLSPYPEEDRVSTTSSRNPHRRTIEISHHDRKDSHIRACSQLLETTTLGECHSKIVEEQGRNEGSNNSRSRISSAETKHSSNAWHKASEALISALRLSSAKNAGGSDNKRGNSLVQYSKIFSFTKKPSKREQQSKSCQGQGYKNTKYSLLKSILRRLAPAKESIKANSNCERNGSGMHPTDNSLVRSLSMEAQGNGQSQLRICDIVRWNSFEESKFHEIYVGQGLCQAKGLGHSTNSFLGEEGCISMENERKSFEDVMRKPCLSSQDEKETQKRKVTSKGSVENWQAFLARRKDVNSDFSSHSSSSAWLESSLDSDSGSTSLDLLSSTARSSNSDSRELKRIDLGPPGEPSFDYISLEINENGKASDFHQSPKCTLNMPSTRSQPCDSVCDWNQGYASSNNSIQQNCRCGSSASITTSVNLTGLAWAADVSSVDVKFSSTEFEEEENESIACMDNMISDRRGECNENDDSKASDTGIFEEVEQLSPVSVLDSPFEEDTSGFEQSLANIHRAKKQLLKKICEYERLAHMDPIVLEERIASWKESSSEHESGSDGDEEEEEEEEPDRIHDMYGDMSCPTSPSRSYEEEEEMEWGGVEAEEYVREVLKCSASHTNSEDLTSATSAWGCHYSSVIEGKQDTETQASAGYSNYLKGEHCKLLFDRVREELQSTGKCNGSSGLIVEPWLRELLVKRICGQMCAWNDVDTSCHMNELVESDLKREGQEWKAFREEQEEIGIKIELAILGVLVEEVLVDLVQL</sequence>
<evidence type="ECO:0000313" key="3">
    <source>
        <dbReference type="EMBL" id="JAG86152.1"/>
    </source>
</evidence>
<proteinExistence type="predicted"/>
<accession>A0A0C9S2M7</accession>
<feature type="compositionally biased region" description="Polar residues" evidence="1">
    <location>
        <begin position="137"/>
        <end position="148"/>
    </location>
</feature>
<feature type="region of interest" description="Disordered" evidence="1">
    <location>
        <begin position="528"/>
        <end position="548"/>
    </location>
</feature>
<dbReference type="PANTHER" id="PTHR33623">
    <property type="entry name" value="OS04G0572500 PROTEIN"/>
    <property type="match status" value="1"/>
</dbReference>
<feature type="compositionally biased region" description="Acidic residues" evidence="1">
    <location>
        <begin position="769"/>
        <end position="781"/>
    </location>
</feature>
<dbReference type="InterPro" id="IPR025486">
    <property type="entry name" value="DUF4378"/>
</dbReference>
<feature type="region of interest" description="Disordered" evidence="1">
    <location>
        <begin position="757"/>
        <end position="805"/>
    </location>
</feature>
<name>A0A0C9S2M7_9CONI</name>
<evidence type="ECO:0000256" key="1">
    <source>
        <dbReference type="SAM" id="MobiDB-lite"/>
    </source>
</evidence>
<feature type="region of interest" description="Disordered" evidence="1">
    <location>
        <begin position="62"/>
        <end position="94"/>
    </location>
</feature>
<feature type="compositionally biased region" description="Basic and acidic residues" evidence="1">
    <location>
        <begin position="69"/>
        <end position="80"/>
    </location>
</feature>
<feature type="domain" description="DUF4378" evidence="2">
    <location>
        <begin position="816"/>
        <end position="965"/>
    </location>
</feature>